<protein>
    <recommendedName>
        <fullName evidence="5">Glycosyl transferase family 1 domain-containing protein</fullName>
    </recommendedName>
</protein>
<feature type="domain" description="Glycosyl transferase family 1" evidence="1">
    <location>
        <begin position="262"/>
        <end position="355"/>
    </location>
</feature>
<reference evidence="3 4" key="1">
    <citation type="journal article" date="2016" name="Nat. Commun.">
        <title>Thousands of microbial genomes shed light on interconnected biogeochemical processes in an aquifer system.</title>
        <authorList>
            <person name="Anantharaman K."/>
            <person name="Brown C.T."/>
            <person name="Hug L.A."/>
            <person name="Sharon I."/>
            <person name="Castelle C.J."/>
            <person name="Probst A.J."/>
            <person name="Thomas B.C."/>
            <person name="Singh A."/>
            <person name="Wilkins M.J."/>
            <person name="Karaoz U."/>
            <person name="Brodie E.L."/>
            <person name="Williams K.H."/>
            <person name="Hubbard S.S."/>
            <person name="Banfield J.F."/>
        </authorList>
    </citation>
    <scope>NUCLEOTIDE SEQUENCE [LARGE SCALE GENOMIC DNA]</scope>
</reference>
<dbReference type="STRING" id="1802782.A2544_01100"/>
<proteinExistence type="predicted"/>
<evidence type="ECO:0008006" key="5">
    <source>
        <dbReference type="Google" id="ProtNLM"/>
    </source>
</evidence>
<evidence type="ECO:0000313" key="4">
    <source>
        <dbReference type="Proteomes" id="UP000176868"/>
    </source>
</evidence>
<evidence type="ECO:0000313" key="3">
    <source>
        <dbReference type="EMBL" id="OHB17107.1"/>
    </source>
</evidence>
<dbReference type="InterPro" id="IPR050194">
    <property type="entry name" value="Glycosyltransferase_grp1"/>
</dbReference>
<organism evidence="3 4">
    <name type="scientific">Candidatus Zambryskibacteria bacterium RIFOXYD2_FULL_43_10</name>
    <dbReference type="NCBI Taxonomy" id="1802782"/>
    <lineage>
        <taxon>Bacteria</taxon>
        <taxon>Candidatus Zambryskiibacteriota</taxon>
    </lineage>
</organism>
<evidence type="ECO:0000259" key="1">
    <source>
        <dbReference type="Pfam" id="PF00534"/>
    </source>
</evidence>
<dbReference type="AlphaFoldDB" id="A0A1G2V640"/>
<dbReference type="Pfam" id="PF00534">
    <property type="entry name" value="Glycos_transf_1"/>
    <property type="match status" value="1"/>
</dbReference>
<dbReference type="Gene3D" id="3.40.50.2000">
    <property type="entry name" value="Glycogen Phosphorylase B"/>
    <property type="match status" value="2"/>
</dbReference>
<dbReference type="GO" id="GO:0016757">
    <property type="term" value="F:glycosyltransferase activity"/>
    <property type="evidence" value="ECO:0007669"/>
    <property type="project" value="InterPro"/>
</dbReference>
<name>A0A1G2V640_9BACT</name>
<gene>
    <name evidence="3" type="ORF">A2544_01100</name>
</gene>
<comment type="caution">
    <text evidence="3">The sequence shown here is derived from an EMBL/GenBank/DDBJ whole genome shotgun (WGS) entry which is preliminary data.</text>
</comment>
<dbReference type="EMBL" id="MHWZ01000029">
    <property type="protein sequence ID" value="OHB17107.1"/>
    <property type="molecule type" value="Genomic_DNA"/>
</dbReference>
<sequence length="376" mass="42661">MKILFLSDDFPPQSFGGAGISTYDLALGMKKTGQEVSVITTCRRESEAGEMDYNGLKVFRIASDYPARWRAYLSIYNPQVLRKLERKLKELNPDVVHINNVHFYLSYYSIKLSKQYAKKVVFTARDAMSFSFGKLETEKYLKNLDARITWLDSLKQARRRWNPFRNILIRHYLGYADKIFAVSNALKEALAQNGINGVEVMHTGIDVSEYRAFYDKQRKKIIFFAGRLSDAKGARVVEKAMQIISQEIPEAELLTAGTNSQWLNREEMKKAYVASSVVIVPSICFDAFPRTVIEAMAAGRPVIGTRYGGASEAILDGVTGYVVNPFDIKTMAEKIMGLLRDEEMAERFGRAGRERVESKFNIDDKIAEFLNTIKDG</sequence>
<evidence type="ECO:0000259" key="2">
    <source>
        <dbReference type="Pfam" id="PF13439"/>
    </source>
</evidence>
<dbReference type="PANTHER" id="PTHR45947">
    <property type="entry name" value="SULFOQUINOVOSYL TRANSFERASE SQD2"/>
    <property type="match status" value="1"/>
</dbReference>
<dbReference type="InterPro" id="IPR001296">
    <property type="entry name" value="Glyco_trans_1"/>
</dbReference>
<feature type="domain" description="Glycosyltransferase subfamily 4-like N-terminal" evidence="2">
    <location>
        <begin position="15"/>
        <end position="208"/>
    </location>
</feature>
<dbReference type="SUPFAM" id="SSF53756">
    <property type="entry name" value="UDP-Glycosyltransferase/glycogen phosphorylase"/>
    <property type="match status" value="1"/>
</dbReference>
<dbReference type="PANTHER" id="PTHR45947:SF3">
    <property type="entry name" value="SULFOQUINOVOSYL TRANSFERASE SQD2"/>
    <property type="match status" value="1"/>
</dbReference>
<dbReference type="Pfam" id="PF13439">
    <property type="entry name" value="Glyco_transf_4"/>
    <property type="match status" value="1"/>
</dbReference>
<dbReference type="InterPro" id="IPR028098">
    <property type="entry name" value="Glyco_trans_4-like_N"/>
</dbReference>
<accession>A0A1G2V640</accession>
<dbReference type="CDD" id="cd03801">
    <property type="entry name" value="GT4_PimA-like"/>
    <property type="match status" value="1"/>
</dbReference>
<dbReference type="Proteomes" id="UP000176868">
    <property type="component" value="Unassembled WGS sequence"/>
</dbReference>